<evidence type="ECO:0000313" key="8">
    <source>
        <dbReference type="Proteomes" id="UP000275012"/>
    </source>
</evidence>
<evidence type="ECO:0000313" key="7">
    <source>
        <dbReference type="EMBL" id="RMH94964.1"/>
    </source>
</evidence>
<dbReference type="InterPro" id="IPR034279">
    <property type="entry name" value="CuRO_3_CopA"/>
</dbReference>
<gene>
    <name evidence="7" type="ORF">EBB59_01380</name>
</gene>
<evidence type="ECO:0000256" key="3">
    <source>
        <dbReference type="ARBA" id="ARBA00023008"/>
    </source>
</evidence>
<dbReference type="PROSITE" id="PS00079">
    <property type="entry name" value="MULTICOPPER_OXIDASE1"/>
    <property type="match status" value="1"/>
</dbReference>
<proteinExistence type="predicted"/>
<dbReference type="InterPro" id="IPR006311">
    <property type="entry name" value="TAT_signal"/>
</dbReference>
<dbReference type="Pfam" id="PF07731">
    <property type="entry name" value="Cu-oxidase_2"/>
    <property type="match status" value="1"/>
</dbReference>
<dbReference type="PANTHER" id="PTHR11709">
    <property type="entry name" value="MULTI-COPPER OXIDASE"/>
    <property type="match status" value="1"/>
</dbReference>
<dbReference type="InterPro" id="IPR045087">
    <property type="entry name" value="Cu-oxidase_fam"/>
</dbReference>
<keyword evidence="3" id="KW-0186">Copper</keyword>
<dbReference type="InterPro" id="IPR002355">
    <property type="entry name" value="Cu_oxidase_Cu_BS"/>
</dbReference>
<dbReference type="AlphaFoldDB" id="A0A3M2I9I9"/>
<evidence type="ECO:0000256" key="2">
    <source>
        <dbReference type="ARBA" id="ARBA00023002"/>
    </source>
</evidence>
<organism evidence="7 8">
    <name type="scientific">Solilutibacter pythonis</name>
    <dbReference type="NCBI Taxonomy" id="2483112"/>
    <lineage>
        <taxon>Bacteria</taxon>
        <taxon>Pseudomonadati</taxon>
        <taxon>Pseudomonadota</taxon>
        <taxon>Gammaproteobacteria</taxon>
        <taxon>Lysobacterales</taxon>
        <taxon>Lysobacteraceae</taxon>
        <taxon>Solilutibacter</taxon>
    </lineage>
</organism>
<dbReference type="Proteomes" id="UP000275012">
    <property type="component" value="Unassembled WGS sequence"/>
</dbReference>
<protein>
    <submittedName>
        <fullName evidence="7">Copper resistance system multicopper oxidase</fullName>
    </submittedName>
</protein>
<dbReference type="GO" id="GO:0016491">
    <property type="term" value="F:oxidoreductase activity"/>
    <property type="evidence" value="ECO:0007669"/>
    <property type="project" value="UniProtKB-KW"/>
</dbReference>
<dbReference type="InterPro" id="IPR011707">
    <property type="entry name" value="Cu-oxidase-like_N"/>
</dbReference>
<evidence type="ECO:0000259" key="6">
    <source>
        <dbReference type="Pfam" id="PF07732"/>
    </source>
</evidence>
<dbReference type="Gene3D" id="2.60.40.420">
    <property type="entry name" value="Cupredoxins - blue copper proteins"/>
    <property type="match status" value="3"/>
</dbReference>
<dbReference type="InterPro" id="IPR033138">
    <property type="entry name" value="Cu_oxidase_CS"/>
</dbReference>
<dbReference type="NCBIfam" id="TIGR01480">
    <property type="entry name" value="copper_res_A"/>
    <property type="match status" value="1"/>
</dbReference>
<dbReference type="PROSITE" id="PS51318">
    <property type="entry name" value="TAT"/>
    <property type="match status" value="1"/>
</dbReference>
<keyword evidence="8" id="KW-1185">Reference proteome</keyword>
<dbReference type="PANTHER" id="PTHR11709:SF394">
    <property type="entry name" value="FI03373P-RELATED"/>
    <property type="match status" value="1"/>
</dbReference>
<dbReference type="GO" id="GO:0005507">
    <property type="term" value="F:copper ion binding"/>
    <property type="evidence" value="ECO:0007669"/>
    <property type="project" value="InterPro"/>
</dbReference>
<evidence type="ECO:0000259" key="4">
    <source>
        <dbReference type="Pfam" id="PF00394"/>
    </source>
</evidence>
<dbReference type="Pfam" id="PF00394">
    <property type="entry name" value="Cu-oxidase"/>
    <property type="match status" value="1"/>
</dbReference>
<dbReference type="GO" id="GO:0042597">
    <property type="term" value="C:periplasmic space"/>
    <property type="evidence" value="ECO:0007669"/>
    <property type="project" value="InterPro"/>
</dbReference>
<dbReference type="InterPro" id="IPR008972">
    <property type="entry name" value="Cupredoxin"/>
</dbReference>
<sequence>MTELFDFHRRKFVTGALALGGVAVTSPAHSWGRARRDAHMHTQTMSALAGERFELVIGEIPVNLTGRPARAKVVNGMLPAPTLHWREGSTVELAVRNALAEDTSIHWHGILVPANMDGVPGFSFHGIAPGESYLYRFRLRQAGTYWYHAHSSMQEATGVYGAIVIEPREGHRVHADRDHVIVLSDWSDEDPHAIQRKLKIMGHYYNRHLRTVGNFLRDAGRDGLRATLKDRGAWGRMRMSPTDLADVTALTYTYLVNGSTPAGNWTALFKHGEKVRLRFINASAMTYFDVRIPGLKMTVVAADGLDVEPVTIDEFRIGVAETYDVIVEPAERPYTIFAQAMDRGGHARATLSPAPGLEAAVPSLDQRPLLTMADMGHGAMGDREMKCGASMKKSETAEMKCGTGVCGTAIKDTHGGHGNMAKISHLASESDNPDVDMQTMTPSRGINDPGIGLRNNGRRVLTYGDLKSTFPLPDPRTPGRDIELHITGNMERYVWGFNGIPFSKAQPIRLNYGERVRIVLVNDTMMEHPIHLHGLWSDLESMEGEFQVRKHTVSVPPGHVRSIRVTADALGRWAFHCHMLMHMEMGMFREVRVEA</sequence>
<keyword evidence="1" id="KW-0479">Metal-binding</keyword>
<evidence type="ECO:0000259" key="5">
    <source>
        <dbReference type="Pfam" id="PF07731"/>
    </source>
</evidence>
<evidence type="ECO:0000256" key="1">
    <source>
        <dbReference type="ARBA" id="ARBA00022723"/>
    </source>
</evidence>
<dbReference type="CDD" id="cd13874">
    <property type="entry name" value="CuRO_2_CopA"/>
    <property type="match status" value="1"/>
</dbReference>
<dbReference type="EMBL" id="RFLY01000001">
    <property type="protein sequence ID" value="RMH94964.1"/>
    <property type="molecule type" value="Genomic_DNA"/>
</dbReference>
<dbReference type="InterPro" id="IPR006376">
    <property type="entry name" value="Cu-R_CopA"/>
</dbReference>
<dbReference type="InterPro" id="IPR034282">
    <property type="entry name" value="CuRO_2_CopA"/>
</dbReference>
<name>A0A3M2I9I9_9GAMM</name>
<dbReference type="InterPro" id="IPR011706">
    <property type="entry name" value="Cu-oxidase_C"/>
</dbReference>
<feature type="domain" description="Plastocyanin-like" evidence="4">
    <location>
        <begin position="178"/>
        <end position="346"/>
    </location>
</feature>
<accession>A0A3M2I9I9</accession>
<reference evidence="7 8" key="1">
    <citation type="submission" date="2018-10" db="EMBL/GenBank/DDBJ databases">
        <title>Proposal of Lysobacter pythonis sp. nov. isolated from royal pythons (Python regius).</title>
        <authorList>
            <person name="Hans-Juergen B."/>
            <person name="Huptas C."/>
            <person name="Sandra B."/>
            <person name="Igor L."/>
            <person name="Joachim S."/>
            <person name="Siegfried S."/>
            <person name="Mareike W."/>
            <person name="Peter K."/>
        </authorList>
    </citation>
    <scope>NUCLEOTIDE SEQUENCE [LARGE SCALE GENOMIC DNA]</scope>
    <source>
        <strain evidence="7 8">4284/11</strain>
    </source>
</reference>
<dbReference type="Pfam" id="PF07732">
    <property type="entry name" value="Cu-oxidase_3"/>
    <property type="match status" value="1"/>
</dbReference>
<feature type="domain" description="Plastocyanin-like" evidence="5">
    <location>
        <begin position="478"/>
        <end position="594"/>
    </location>
</feature>
<dbReference type="RefSeq" id="WP_122100350.1">
    <property type="nucleotide sequence ID" value="NZ_RFLY01000001.1"/>
</dbReference>
<dbReference type="OrthoDB" id="9757546at2"/>
<dbReference type="PROSITE" id="PS00080">
    <property type="entry name" value="MULTICOPPER_OXIDASE2"/>
    <property type="match status" value="1"/>
</dbReference>
<dbReference type="SUPFAM" id="SSF49503">
    <property type="entry name" value="Cupredoxins"/>
    <property type="match status" value="3"/>
</dbReference>
<comment type="caution">
    <text evidence="7">The sequence shown here is derived from an EMBL/GenBank/DDBJ whole genome shotgun (WGS) entry which is preliminary data.</text>
</comment>
<feature type="domain" description="Plastocyanin-like" evidence="6">
    <location>
        <begin position="62"/>
        <end position="169"/>
    </location>
</feature>
<keyword evidence="2" id="KW-0560">Oxidoreductase</keyword>
<dbReference type="CDD" id="cd13896">
    <property type="entry name" value="CuRO_3_CopA"/>
    <property type="match status" value="1"/>
</dbReference>
<dbReference type="InterPro" id="IPR001117">
    <property type="entry name" value="Cu-oxidase_2nd"/>
</dbReference>